<keyword evidence="1" id="KW-0472">Membrane</keyword>
<feature type="transmembrane region" description="Helical" evidence="1">
    <location>
        <begin position="7"/>
        <end position="31"/>
    </location>
</feature>
<dbReference type="EMBL" id="BRPJ01000030">
    <property type="protein sequence ID" value="GLB29672.1"/>
    <property type="molecule type" value="Genomic_DNA"/>
</dbReference>
<keyword evidence="1" id="KW-0812">Transmembrane</keyword>
<evidence type="ECO:0000313" key="3">
    <source>
        <dbReference type="Proteomes" id="UP001419084"/>
    </source>
</evidence>
<dbReference type="Proteomes" id="UP001419084">
    <property type="component" value="Unassembled WGS sequence"/>
</dbReference>
<evidence type="ECO:0000256" key="1">
    <source>
        <dbReference type="SAM" id="Phobius"/>
    </source>
</evidence>
<organism evidence="2 3">
    <name type="scientific">Lacrimispora amygdalina</name>
    <dbReference type="NCBI Taxonomy" id="253257"/>
    <lineage>
        <taxon>Bacteria</taxon>
        <taxon>Bacillati</taxon>
        <taxon>Bacillota</taxon>
        <taxon>Clostridia</taxon>
        <taxon>Lachnospirales</taxon>
        <taxon>Lachnospiraceae</taxon>
        <taxon>Lacrimispora</taxon>
    </lineage>
</organism>
<sequence length="241" mass="27436">MKRIIKCIGLFMLVILGLFMMLVVLIIISAFNSKNNRSNESDSGNVIVKFEGSGEMPNFEEQDPVFADTMEEALTVVNPQVYFGEDTYIDQVSYIIKVFENDRYSTMFYLSDKNSKEGAFVAAKFSIKAVNGKKQYALIDIIRQGYSDSGSHKVTPEKTFSIFCKKIQVFDFGNLSNFGIVEGNRFIFGGIDTVDVKNLKIEGQSPTEIIEFPLYGEKNYFWYYENLISDKPSSEFDIEVE</sequence>
<accession>A0ABQ5M433</accession>
<comment type="caution">
    <text evidence="2">The sequence shown here is derived from an EMBL/GenBank/DDBJ whole genome shotgun (WGS) entry which is preliminary data.</text>
</comment>
<evidence type="ECO:0000313" key="2">
    <source>
        <dbReference type="EMBL" id="GLB29672.1"/>
    </source>
</evidence>
<dbReference type="RefSeq" id="WP_346064999.1">
    <property type="nucleotide sequence ID" value="NZ_BRPJ01000030.1"/>
</dbReference>
<name>A0ABQ5M433_9FIRM</name>
<keyword evidence="1" id="KW-1133">Transmembrane helix</keyword>
<reference evidence="2 3" key="1">
    <citation type="journal article" date="2024" name="Int. J. Syst. Evol. Microbiol.">
        <title>Lacrimispora brassicae sp. nov. isolated from fermented cabbage, and proposal of Clostridium indicum Gundawar et al. 2019 and Clostridium methoxybenzovorans Mechichi et al. 1999 as heterotypic synonyms of Lacrimispora amygdalina (Parshina et al. 2003) Haas and Blanchard 2020 and Lacrimispora indolis (McClung and McCoy 1957) Haas and Blanchard 2020, respectively.</title>
        <authorList>
            <person name="Kobayashi H."/>
            <person name="Tanizawa Y."/>
            <person name="Sakamoto M."/>
            <person name="Ohkuma M."/>
            <person name="Tohno M."/>
        </authorList>
    </citation>
    <scope>NUCLEOTIDE SEQUENCE [LARGE SCALE GENOMIC DNA]</scope>
    <source>
        <strain evidence="2 3">DSM 12857</strain>
    </source>
</reference>
<gene>
    <name evidence="2" type="ORF">LAD12857_15950</name>
</gene>
<proteinExistence type="predicted"/>
<protein>
    <submittedName>
        <fullName evidence="2">Uncharacterized protein</fullName>
    </submittedName>
</protein>
<keyword evidence="3" id="KW-1185">Reference proteome</keyword>